<accession>A8NYW6</accession>
<comment type="caution">
    <text evidence="9">The sequence shown here is derived from an EMBL/GenBank/DDBJ whole genome shotgun (WGS) entry which is preliminary data.</text>
</comment>
<dbReference type="Pfam" id="PF17681">
    <property type="entry name" value="GCP_N_terminal"/>
    <property type="match status" value="1"/>
</dbReference>
<evidence type="ECO:0008006" key="11">
    <source>
        <dbReference type="Google" id="ProtNLM"/>
    </source>
</evidence>
<feature type="compositionally biased region" description="Low complexity" evidence="6">
    <location>
        <begin position="17"/>
        <end position="43"/>
    </location>
</feature>
<reference evidence="9 10" key="1">
    <citation type="journal article" date="2010" name="Proc. Natl. Acad. Sci. U.S.A.">
        <title>Insights into evolution of multicellular fungi from the assembled chromosomes of the mushroom Coprinopsis cinerea (Coprinus cinereus).</title>
        <authorList>
            <person name="Stajich J.E."/>
            <person name="Wilke S.K."/>
            <person name="Ahren D."/>
            <person name="Au C.H."/>
            <person name="Birren B.W."/>
            <person name="Borodovsky M."/>
            <person name="Burns C."/>
            <person name="Canback B."/>
            <person name="Casselton L.A."/>
            <person name="Cheng C.K."/>
            <person name="Deng J."/>
            <person name="Dietrich F.S."/>
            <person name="Fargo D.C."/>
            <person name="Farman M.L."/>
            <person name="Gathman A.C."/>
            <person name="Goldberg J."/>
            <person name="Guigo R."/>
            <person name="Hoegger P.J."/>
            <person name="Hooker J.B."/>
            <person name="Huggins A."/>
            <person name="James T.Y."/>
            <person name="Kamada T."/>
            <person name="Kilaru S."/>
            <person name="Kodira C."/>
            <person name="Kues U."/>
            <person name="Kupfer D."/>
            <person name="Kwan H.S."/>
            <person name="Lomsadze A."/>
            <person name="Li W."/>
            <person name="Lilly W.W."/>
            <person name="Ma L.J."/>
            <person name="Mackey A.J."/>
            <person name="Manning G."/>
            <person name="Martin F."/>
            <person name="Muraguchi H."/>
            <person name="Natvig D.O."/>
            <person name="Palmerini H."/>
            <person name="Ramesh M.A."/>
            <person name="Rehmeyer C.J."/>
            <person name="Roe B.A."/>
            <person name="Shenoy N."/>
            <person name="Stanke M."/>
            <person name="Ter-Hovhannisyan V."/>
            <person name="Tunlid A."/>
            <person name="Velagapudi R."/>
            <person name="Vision T.J."/>
            <person name="Zeng Q."/>
            <person name="Zolan M.E."/>
            <person name="Pukkila P.J."/>
        </authorList>
    </citation>
    <scope>NUCLEOTIDE SEQUENCE [LARGE SCALE GENOMIC DNA]</scope>
    <source>
        <strain evidence="10">Okayama-7 / 130 / ATCC MYA-4618 / FGSC 9003</strain>
    </source>
</reference>
<feature type="compositionally biased region" description="Low complexity" evidence="6">
    <location>
        <begin position="58"/>
        <end position="72"/>
    </location>
</feature>
<dbReference type="Proteomes" id="UP000001861">
    <property type="component" value="Unassembled WGS sequence"/>
</dbReference>
<feature type="compositionally biased region" description="Polar residues" evidence="6">
    <location>
        <begin position="1"/>
        <end position="10"/>
    </location>
</feature>
<evidence type="ECO:0000313" key="9">
    <source>
        <dbReference type="EMBL" id="EAU84459.2"/>
    </source>
</evidence>
<evidence type="ECO:0000313" key="10">
    <source>
        <dbReference type="Proteomes" id="UP000001861"/>
    </source>
</evidence>
<dbReference type="eggNOG" id="KOG4344">
    <property type="taxonomic scope" value="Eukaryota"/>
</dbReference>
<dbReference type="GO" id="GO:0043015">
    <property type="term" value="F:gamma-tubulin binding"/>
    <property type="evidence" value="ECO:0007669"/>
    <property type="project" value="InterPro"/>
</dbReference>
<organism evidence="9 10">
    <name type="scientific">Coprinopsis cinerea (strain Okayama-7 / 130 / ATCC MYA-4618 / FGSC 9003)</name>
    <name type="common">Inky cap fungus</name>
    <name type="synonym">Hormographiella aspergillata</name>
    <dbReference type="NCBI Taxonomy" id="240176"/>
    <lineage>
        <taxon>Eukaryota</taxon>
        <taxon>Fungi</taxon>
        <taxon>Dikarya</taxon>
        <taxon>Basidiomycota</taxon>
        <taxon>Agaricomycotina</taxon>
        <taxon>Agaricomycetes</taxon>
        <taxon>Agaricomycetidae</taxon>
        <taxon>Agaricales</taxon>
        <taxon>Agaricineae</taxon>
        <taxon>Psathyrellaceae</taxon>
        <taxon>Coprinopsis</taxon>
    </lineage>
</organism>
<evidence type="ECO:0000256" key="2">
    <source>
        <dbReference type="ARBA" id="ARBA00010337"/>
    </source>
</evidence>
<dbReference type="RefSeq" id="XP_001837543.2">
    <property type="nucleotide sequence ID" value="XM_001837491.2"/>
</dbReference>
<dbReference type="GO" id="GO:0005816">
    <property type="term" value="C:spindle pole body"/>
    <property type="evidence" value="ECO:0007669"/>
    <property type="project" value="UniProtKB-ARBA"/>
</dbReference>
<dbReference type="GO" id="GO:0000930">
    <property type="term" value="C:gamma-tubulin complex"/>
    <property type="evidence" value="ECO:0007669"/>
    <property type="project" value="UniProtKB-ARBA"/>
</dbReference>
<evidence type="ECO:0000256" key="6">
    <source>
        <dbReference type="SAM" id="MobiDB-lite"/>
    </source>
</evidence>
<dbReference type="GO" id="GO:0000922">
    <property type="term" value="C:spindle pole"/>
    <property type="evidence" value="ECO:0007669"/>
    <property type="project" value="InterPro"/>
</dbReference>
<dbReference type="GO" id="GO:0031122">
    <property type="term" value="P:cytoplasmic microtubule organization"/>
    <property type="evidence" value="ECO:0007669"/>
    <property type="project" value="TreeGrafter"/>
</dbReference>
<dbReference type="OrthoDB" id="66546at2759"/>
<gene>
    <name evidence="9" type="ORF">CC1G_01455</name>
</gene>
<dbReference type="InterPro" id="IPR041470">
    <property type="entry name" value="GCP_N"/>
</dbReference>
<dbReference type="Gene3D" id="1.20.120.1900">
    <property type="entry name" value="Gamma-tubulin complex, C-terminal domain"/>
    <property type="match status" value="1"/>
</dbReference>
<feature type="compositionally biased region" description="Acidic residues" evidence="6">
    <location>
        <begin position="1039"/>
        <end position="1051"/>
    </location>
</feature>
<feature type="domain" description="Gamma tubulin complex component C-terminal" evidence="7">
    <location>
        <begin position="754"/>
        <end position="1023"/>
    </location>
</feature>
<dbReference type="InterPro" id="IPR059169">
    <property type="entry name" value="GCP5_N_ext"/>
</dbReference>
<dbReference type="GO" id="GO:0005874">
    <property type="term" value="C:microtubule"/>
    <property type="evidence" value="ECO:0007669"/>
    <property type="project" value="UniProtKB-KW"/>
</dbReference>
<evidence type="ECO:0000256" key="4">
    <source>
        <dbReference type="ARBA" id="ARBA00022701"/>
    </source>
</evidence>
<dbReference type="InterPro" id="IPR007259">
    <property type="entry name" value="GCP"/>
</dbReference>
<dbReference type="GO" id="GO:0051321">
    <property type="term" value="P:meiotic cell cycle"/>
    <property type="evidence" value="ECO:0007669"/>
    <property type="project" value="TreeGrafter"/>
</dbReference>
<dbReference type="EMBL" id="AACS02000005">
    <property type="protein sequence ID" value="EAU84459.2"/>
    <property type="molecule type" value="Genomic_DNA"/>
</dbReference>
<feature type="region of interest" description="Disordered" evidence="6">
    <location>
        <begin position="1"/>
        <end position="75"/>
    </location>
</feature>
<dbReference type="STRING" id="240176.A8NYW6"/>
<name>A8NYW6_COPC7</name>
<feature type="region of interest" description="Disordered" evidence="6">
    <location>
        <begin position="1037"/>
        <end position="1063"/>
    </location>
</feature>
<comment type="similarity">
    <text evidence="2">Belongs to the TUBGCP family.</text>
</comment>
<dbReference type="PANTHER" id="PTHR19302">
    <property type="entry name" value="GAMMA TUBULIN COMPLEX PROTEIN"/>
    <property type="match status" value="1"/>
</dbReference>
<dbReference type="GeneID" id="6014100"/>
<evidence type="ECO:0000256" key="1">
    <source>
        <dbReference type="ARBA" id="ARBA00004245"/>
    </source>
</evidence>
<proteinExistence type="inferred from homology"/>
<dbReference type="PANTHER" id="PTHR19302:SF33">
    <property type="entry name" value="GAMMA-TUBULIN COMPLEX COMPONENT 5"/>
    <property type="match status" value="1"/>
</dbReference>
<dbReference type="GO" id="GO:0051225">
    <property type="term" value="P:spindle assembly"/>
    <property type="evidence" value="ECO:0007669"/>
    <property type="project" value="TreeGrafter"/>
</dbReference>
<dbReference type="GO" id="GO:0051011">
    <property type="term" value="F:microtubule minus-end binding"/>
    <property type="evidence" value="ECO:0007669"/>
    <property type="project" value="TreeGrafter"/>
</dbReference>
<feature type="domain" description="Gamma tubulin complex component protein N-terminal" evidence="8">
    <location>
        <begin position="360"/>
        <end position="749"/>
    </location>
</feature>
<dbReference type="InterPro" id="IPR040457">
    <property type="entry name" value="GCP_C"/>
</dbReference>
<keyword evidence="10" id="KW-1185">Reference proteome</keyword>
<dbReference type="GO" id="GO:0000278">
    <property type="term" value="P:mitotic cell cycle"/>
    <property type="evidence" value="ECO:0007669"/>
    <property type="project" value="TreeGrafter"/>
</dbReference>
<dbReference type="InParanoid" id="A8NYW6"/>
<keyword evidence="5" id="KW-0206">Cytoskeleton</keyword>
<keyword evidence="3" id="KW-0963">Cytoplasm</keyword>
<feature type="region of interest" description="Disordered" evidence="6">
    <location>
        <begin position="233"/>
        <end position="289"/>
    </location>
</feature>
<dbReference type="VEuPathDB" id="FungiDB:CC1G_01455"/>
<dbReference type="KEGG" id="cci:CC1G_01455"/>
<dbReference type="AlphaFoldDB" id="A8NYW6"/>
<dbReference type="HOGENOM" id="CLU_286852_0_0_1"/>
<protein>
    <recommendedName>
        <fullName evidence="11">Spindle pole body component</fullName>
    </recommendedName>
</protein>
<evidence type="ECO:0000256" key="3">
    <source>
        <dbReference type="ARBA" id="ARBA00022490"/>
    </source>
</evidence>
<dbReference type="GO" id="GO:0007020">
    <property type="term" value="P:microtubule nucleation"/>
    <property type="evidence" value="ECO:0007669"/>
    <property type="project" value="InterPro"/>
</dbReference>
<dbReference type="InterPro" id="IPR042241">
    <property type="entry name" value="GCP_C_sf"/>
</dbReference>
<keyword evidence="4" id="KW-0493">Microtubule</keyword>
<evidence type="ECO:0000259" key="7">
    <source>
        <dbReference type="Pfam" id="PF04130"/>
    </source>
</evidence>
<dbReference type="CDD" id="cd22572">
    <property type="entry name" value="GCP5_NTD"/>
    <property type="match status" value="1"/>
</dbReference>
<evidence type="ECO:0000256" key="5">
    <source>
        <dbReference type="ARBA" id="ARBA00023212"/>
    </source>
</evidence>
<sequence length="1127" mass="126911">MNPSGSSRSLHTPVPRPVSSLSVRPSSSSRPSSSISQHRPSTSIGFRPPSSASHRTQSRLSFRPPSRSSRSRIIPQCQTLVTQVTGIEDQESDDFKDLVEYAYRQLEPTTISKPSASVDIEVIDRTISGHALKARVNLKEELATSLEHCYRKLKDHIESHESDLDAPVVSNKIPDHLQFLIALAQPPSAASLAYADLYLERVKNPQPSTPPLTWAEILAEEPFEGDHWEGILDPIGDDWDTTPSLSPLNSDDLALDDDDSSLLSMDEAERAPSTDAQFTPPQEARQPFSPEHAKAFRELQHQQYWRKEWRSDADPSRSFDLGDPSTLGPSIERAGARTRKERLALDMLAPPKYINEEDMVREVLIALQGRENTVFTWENDNMVLTSSPPRLIHLSLQSQASILESLGKTATTVQHLRHFVAHVFAQSANRITSADGQSRPIPNLRFPQTKTAEAFADAIDFEIRKFEAWCAEREEDMCRAGLENLDEPLVVSLLNTEQTLRNEYDESFEILSTIVRDVFGYPAGSTRRKFWRSSATLSTALLDTLFSHLQEHMERNAVVTGNTLLRVFVSSSEPIWGMVGKWLRNGMNVATFSDKQNPGDLEEEFFIEYNGIGVGMLSMGLLDPDFWKDGYSLRELSSETEAEGGTGSASRQSVVPTFLEHVAKLILGTGKATGLIRALGVPLSAHGFADWPLFADLVRSHPRNVEPQENDDGPRSLFSVSVDSLSAIINDHLREPCHETGAFLSQLLFEDCDLRSHVNALEDLFLMRKGDAITHFLDVVFTKMDANQAWSDFHFLNTAFGDVVRSNLTPGSQEWIQLSLVRLSYRGHRDKDRNIHRTVRAIEGLSVEYAVPFPLTYIFRPEIVQIYSEIFVFLLQIRRAKHVLERILIREDNDRHQRLKEELKVFYAMRSRLSWFANTLLNFLTTYVLHVQILKFHEDLDKAKSLDEIITLHDDHLDKIQGRCLLKPNASALHKSIISILDICLHFTNIFVTFAGDTTATHDVSRHSIVLKHRSRKQRRIQRNVIGFSHSIRDIDLVSSDDSDPDEMLDESEGRGPPDTTTTSFLYDETMGGVDDGDFFGRIEKISREVDGLVRFIRRGVESLAGGTTEAAPAFGVLAFALEDWDL</sequence>
<comment type="subcellular location">
    <subcellularLocation>
        <location evidence="1">Cytoplasm</location>
        <location evidence="1">Cytoskeleton</location>
    </subcellularLocation>
</comment>
<evidence type="ECO:0000259" key="8">
    <source>
        <dbReference type="Pfam" id="PF17681"/>
    </source>
</evidence>
<dbReference type="OMA" id="RTNQFEV"/>
<dbReference type="Pfam" id="PF04130">
    <property type="entry name" value="GCP_C_terminal"/>
    <property type="match status" value="1"/>
</dbReference>